<gene>
    <name evidence="1" type="ORF">A4H97_14460</name>
</gene>
<evidence type="ECO:0000313" key="2">
    <source>
        <dbReference type="Proteomes" id="UP000192610"/>
    </source>
</evidence>
<keyword evidence="2" id="KW-1185">Reference proteome</keyword>
<evidence type="ECO:0000313" key="1">
    <source>
        <dbReference type="EMBL" id="OQP40812.1"/>
    </source>
</evidence>
<protein>
    <recommendedName>
        <fullName evidence="3">Lipoprotein</fullName>
    </recommendedName>
</protein>
<dbReference type="AlphaFoldDB" id="A0A1V9E3Y4"/>
<dbReference type="OrthoDB" id="794403at2"/>
<reference evidence="2" key="1">
    <citation type="submission" date="2016-04" db="EMBL/GenBank/DDBJ databases">
        <authorList>
            <person name="Chen L."/>
            <person name="Zhuang W."/>
            <person name="Wang G."/>
        </authorList>
    </citation>
    <scope>NUCLEOTIDE SEQUENCE [LARGE SCALE GENOMIC DNA]</scope>
    <source>
        <strain evidence="2">17621</strain>
    </source>
</reference>
<organism evidence="1 2">
    <name type="scientific">Niastella yeongjuensis</name>
    <dbReference type="NCBI Taxonomy" id="354355"/>
    <lineage>
        <taxon>Bacteria</taxon>
        <taxon>Pseudomonadati</taxon>
        <taxon>Bacteroidota</taxon>
        <taxon>Chitinophagia</taxon>
        <taxon>Chitinophagales</taxon>
        <taxon>Chitinophagaceae</taxon>
        <taxon>Niastella</taxon>
    </lineage>
</organism>
<sequence>MKSTHFLFLLGLLAACNSQPKDKEKETEAKAEQPASHEPTVNCYQYATATDTVRLTLVHVGDNINGMLIYQLKEKDRNVGSINGTMNGDILLADYTFKSEGTQSTRQVAFKKAGNAFIEGYGESAEVNGVEKFKNVDSIVFSSSMKLEEIPCK</sequence>
<proteinExistence type="predicted"/>
<comment type="caution">
    <text evidence="1">The sequence shown here is derived from an EMBL/GenBank/DDBJ whole genome shotgun (WGS) entry which is preliminary data.</text>
</comment>
<accession>A0A1V9E3Y4</accession>
<dbReference type="RefSeq" id="WP_081203790.1">
    <property type="nucleotide sequence ID" value="NZ_FOCZ01000007.1"/>
</dbReference>
<evidence type="ECO:0008006" key="3">
    <source>
        <dbReference type="Google" id="ProtNLM"/>
    </source>
</evidence>
<dbReference type="Proteomes" id="UP000192610">
    <property type="component" value="Unassembled WGS sequence"/>
</dbReference>
<dbReference type="PROSITE" id="PS51257">
    <property type="entry name" value="PROKAR_LIPOPROTEIN"/>
    <property type="match status" value="1"/>
</dbReference>
<dbReference type="EMBL" id="LVXG01000067">
    <property type="protein sequence ID" value="OQP40812.1"/>
    <property type="molecule type" value="Genomic_DNA"/>
</dbReference>
<name>A0A1V9E3Y4_9BACT</name>
<dbReference type="STRING" id="354355.SAMN05660816_04162"/>